<keyword evidence="5 8" id="KW-0687">Ribonucleoprotein</keyword>
<dbReference type="EMBL" id="PCTC01000018">
    <property type="protein sequence ID" value="PIP63709.1"/>
    <property type="molecule type" value="Genomic_DNA"/>
</dbReference>
<dbReference type="GO" id="GO:0022627">
    <property type="term" value="C:cytosolic small ribosomal subunit"/>
    <property type="evidence" value="ECO:0007669"/>
    <property type="project" value="TreeGrafter"/>
</dbReference>
<dbReference type="GO" id="GO:0019843">
    <property type="term" value="F:rRNA binding"/>
    <property type="evidence" value="ECO:0007669"/>
    <property type="project" value="UniProtKB-UniRule"/>
</dbReference>
<dbReference type="Gene3D" id="3.30.1140.32">
    <property type="entry name" value="Ribosomal protein S3, C-terminal domain"/>
    <property type="match status" value="1"/>
</dbReference>
<dbReference type="Gene3D" id="3.30.300.20">
    <property type="match status" value="1"/>
</dbReference>
<sequence length="216" mass="24519">MGQKVHPRGLRLGIIYNWNSRWFFSNKRAFKDSLISDLKIRKVLMNKLAFSSVTQIDIERAINRITLIIYAVKVGMIIGRGGKGLEEIKQFVLDNLRKSEKVKELKIDIKIEPVKKPFLNSYYVAQLVAEKLIKNFPHRSTVHNAMNKVMEAGAKGVKIQLGGRVGGAEISRREKYFLGSVPTSTIREDVDLARYPALTRSGYVGVKVWICKKVNS</sequence>
<comment type="caution">
    <text evidence="11">The sequence shown here is derived from an EMBL/GenBank/DDBJ whole genome shotgun (WGS) entry which is preliminary data.</text>
</comment>
<dbReference type="PANTHER" id="PTHR11760:SF19">
    <property type="entry name" value="SMALL RIBOSOMAL SUBUNIT PROTEIN US3C"/>
    <property type="match status" value="1"/>
</dbReference>
<dbReference type="Proteomes" id="UP000229699">
    <property type="component" value="Unassembled WGS sequence"/>
</dbReference>
<evidence type="ECO:0000256" key="8">
    <source>
        <dbReference type="HAMAP-Rule" id="MF_01309"/>
    </source>
</evidence>
<keyword evidence="3 8" id="KW-0694">RNA-binding</keyword>
<dbReference type="SUPFAM" id="SSF54821">
    <property type="entry name" value="Ribosomal protein S3 C-terminal domain"/>
    <property type="match status" value="1"/>
</dbReference>
<comment type="similarity">
    <text evidence="1 8 9">Belongs to the universal ribosomal protein uS3 family.</text>
</comment>
<dbReference type="SUPFAM" id="SSF54814">
    <property type="entry name" value="Prokaryotic type KH domain (KH-domain type II)"/>
    <property type="match status" value="1"/>
</dbReference>
<evidence type="ECO:0000313" key="12">
    <source>
        <dbReference type="Proteomes" id="UP000229699"/>
    </source>
</evidence>
<organism evidence="11 12">
    <name type="scientific">Candidatus Roizmanbacteria bacterium CG22_combo_CG10-13_8_21_14_all_34_12</name>
    <dbReference type="NCBI Taxonomy" id="1974860"/>
    <lineage>
        <taxon>Bacteria</taxon>
        <taxon>Candidatus Roizmaniibacteriota</taxon>
    </lineage>
</organism>
<evidence type="ECO:0000256" key="7">
    <source>
        <dbReference type="ARBA" id="ARBA00035257"/>
    </source>
</evidence>
<evidence type="ECO:0000256" key="4">
    <source>
        <dbReference type="ARBA" id="ARBA00022980"/>
    </source>
</evidence>
<dbReference type="InterPro" id="IPR004044">
    <property type="entry name" value="KH_dom_type_2"/>
</dbReference>
<keyword evidence="2 8" id="KW-0699">rRNA-binding</keyword>
<dbReference type="FunFam" id="3.30.300.20:FF:000001">
    <property type="entry name" value="30S ribosomal protein S3"/>
    <property type="match status" value="1"/>
</dbReference>
<gene>
    <name evidence="8" type="primary">rpsC</name>
    <name evidence="11" type="ORF">COW97_00875</name>
</gene>
<dbReference type="InterPro" id="IPR005704">
    <property type="entry name" value="Ribosomal_uS3_bac-typ"/>
</dbReference>
<dbReference type="CDD" id="cd02412">
    <property type="entry name" value="KH-II_30S_S3"/>
    <property type="match status" value="1"/>
</dbReference>
<dbReference type="PROSITE" id="PS00548">
    <property type="entry name" value="RIBOSOMAL_S3"/>
    <property type="match status" value="1"/>
</dbReference>
<dbReference type="Pfam" id="PF00189">
    <property type="entry name" value="Ribosomal_S3_C"/>
    <property type="match status" value="1"/>
</dbReference>
<dbReference type="InterPro" id="IPR015946">
    <property type="entry name" value="KH_dom-like_a/b"/>
</dbReference>
<evidence type="ECO:0000256" key="2">
    <source>
        <dbReference type="ARBA" id="ARBA00022730"/>
    </source>
</evidence>
<dbReference type="Pfam" id="PF07650">
    <property type="entry name" value="KH_2"/>
    <property type="match status" value="1"/>
</dbReference>
<dbReference type="AlphaFoldDB" id="A0A2H0C1S7"/>
<dbReference type="InterPro" id="IPR057258">
    <property type="entry name" value="Ribosomal_uS3"/>
</dbReference>
<dbReference type="PROSITE" id="PS50823">
    <property type="entry name" value="KH_TYPE_2"/>
    <property type="match status" value="1"/>
</dbReference>
<evidence type="ECO:0000256" key="6">
    <source>
        <dbReference type="ARBA" id="ARBA00024998"/>
    </source>
</evidence>
<evidence type="ECO:0000256" key="1">
    <source>
        <dbReference type="ARBA" id="ARBA00010761"/>
    </source>
</evidence>
<name>A0A2H0C1S7_9BACT</name>
<evidence type="ECO:0000256" key="3">
    <source>
        <dbReference type="ARBA" id="ARBA00022884"/>
    </source>
</evidence>
<dbReference type="NCBIfam" id="TIGR01009">
    <property type="entry name" value="rpsC_bact"/>
    <property type="match status" value="1"/>
</dbReference>
<comment type="function">
    <text evidence="6 8">Binds the lower part of the 30S subunit head. Binds mRNA in the 70S ribosome, positioning it for translation.</text>
</comment>
<dbReference type="InterPro" id="IPR036419">
    <property type="entry name" value="Ribosomal_S3_C_sf"/>
</dbReference>
<evidence type="ECO:0000256" key="9">
    <source>
        <dbReference type="RuleBase" id="RU003624"/>
    </source>
</evidence>
<dbReference type="InterPro" id="IPR018280">
    <property type="entry name" value="Ribosomal_uS3_CS"/>
</dbReference>
<feature type="domain" description="KH type-2" evidence="10">
    <location>
        <begin position="40"/>
        <end position="113"/>
    </location>
</feature>
<dbReference type="GO" id="GO:0006412">
    <property type="term" value="P:translation"/>
    <property type="evidence" value="ECO:0007669"/>
    <property type="project" value="UniProtKB-UniRule"/>
</dbReference>
<dbReference type="GO" id="GO:0003729">
    <property type="term" value="F:mRNA binding"/>
    <property type="evidence" value="ECO:0007669"/>
    <property type="project" value="UniProtKB-UniRule"/>
</dbReference>
<dbReference type="InterPro" id="IPR009019">
    <property type="entry name" value="KH_sf_prok-type"/>
</dbReference>
<proteinExistence type="inferred from homology"/>
<evidence type="ECO:0000313" key="11">
    <source>
        <dbReference type="EMBL" id="PIP63709.1"/>
    </source>
</evidence>
<accession>A0A2H0C1S7</accession>
<dbReference type="HAMAP" id="MF_01309_B">
    <property type="entry name" value="Ribosomal_uS3_B"/>
    <property type="match status" value="1"/>
</dbReference>
<reference evidence="11 12" key="1">
    <citation type="submission" date="2017-09" db="EMBL/GenBank/DDBJ databases">
        <title>Depth-based differentiation of microbial function through sediment-hosted aquifers and enrichment of novel symbionts in the deep terrestrial subsurface.</title>
        <authorList>
            <person name="Probst A.J."/>
            <person name="Ladd B."/>
            <person name="Jarett J.K."/>
            <person name="Geller-Mcgrath D.E."/>
            <person name="Sieber C.M."/>
            <person name="Emerson J.B."/>
            <person name="Anantharaman K."/>
            <person name="Thomas B.C."/>
            <person name="Malmstrom R."/>
            <person name="Stieglmeier M."/>
            <person name="Klingl A."/>
            <person name="Woyke T."/>
            <person name="Ryan C.M."/>
            <person name="Banfield J.F."/>
        </authorList>
    </citation>
    <scope>NUCLEOTIDE SEQUENCE [LARGE SCALE GENOMIC DNA]</scope>
    <source>
        <strain evidence="11">CG22_combo_CG10-13_8_21_14_all_34_12</strain>
    </source>
</reference>
<evidence type="ECO:0000256" key="5">
    <source>
        <dbReference type="ARBA" id="ARBA00023274"/>
    </source>
</evidence>
<dbReference type="GO" id="GO:0003735">
    <property type="term" value="F:structural constituent of ribosome"/>
    <property type="evidence" value="ECO:0007669"/>
    <property type="project" value="InterPro"/>
</dbReference>
<evidence type="ECO:0000259" key="10">
    <source>
        <dbReference type="PROSITE" id="PS50823"/>
    </source>
</evidence>
<comment type="subunit">
    <text evidence="8">Part of the 30S ribosomal subunit. Forms a tight complex with proteins S10 and S14.</text>
</comment>
<keyword evidence="4 8" id="KW-0689">Ribosomal protein</keyword>
<dbReference type="PANTHER" id="PTHR11760">
    <property type="entry name" value="30S/40S RIBOSOMAL PROTEIN S3"/>
    <property type="match status" value="1"/>
</dbReference>
<protein>
    <recommendedName>
        <fullName evidence="7 8">Small ribosomal subunit protein uS3</fullName>
    </recommendedName>
</protein>
<dbReference type="InterPro" id="IPR001351">
    <property type="entry name" value="Ribosomal_uS3_C"/>
</dbReference>